<evidence type="ECO:0000313" key="3">
    <source>
        <dbReference type="EMBL" id="KAF9925664.1"/>
    </source>
</evidence>
<dbReference type="EMBL" id="JAAAHW010010467">
    <property type="protein sequence ID" value="KAF9925664.1"/>
    <property type="molecule type" value="Genomic_DNA"/>
</dbReference>
<protein>
    <recommendedName>
        <fullName evidence="5">Glycogen debranching enzyme</fullName>
    </recommendedName>
</protein>
<dbReference type="Pfam" id="PF06202">
    <property type="entry name" value="GDE_C"/>
    <property type="match status" value="1"/>
</dbReference>
<dbReference type="SUPFAM" id="SSF48208">
    <property type="entry name" value="Six-hairpin glycosidases"/>
    <property type="match status" value="1"/>
</dbReference>
<name>A0A9P6LRW1_9FUNG</name>
<dbReference type="InterPro" id="IPR032790">
    <property type="entry name" value="GDE_C"/>
</dbReference>
<reference evidence="3" key="1">
    <citation type="journal article" date="2020" name="Fungal Divers.">
        <title>Resolving the Mortierellaceae phylogeny through synthesis of multi-gene phylogenetics and phylogenomics.</title>
        <authorList>
            <person name="Vandepol N."/>
            <person name="Liber J."/>
            <person name="Desiro A."/>
            <person name="Na H."/>
            <person name="Kennedy M."/>
            <person name="Barry K."/>
            <person name="Grigoriev I.V."/>
            <person name="Miller A.N."/>
            <person name="O'Donnell K."/>
            <person name="Stajich J.E."/>
            <person name="Bonito G."/>
        </authorList>
    </citation>
    <scope>NUCLEOTIDE SEQUENCE</scope>
    <source>
        <strain evidence="3">MES-2147</strain>
    </source>
</reference>
<dbReference type="InterPro" id="IPR010401">
    <property type="entry name" value="AGL/Gdb1"/>
</dbReference>
<dbReference type="InterPro" id="IPR032788">
    <property type="entry name" value="AGL_central"/>
</dbReference>
<evidence type="ECO:0000259" key="1">
    <source>
        <dbReference type="Pfam" id="PF06202"/>
    </source>
</evidence>
<feature type="domain" description="Glycogen debranching enzyme central" evidence="2">
    <location>
        <begin position="66"/>
        <end position="306"/>
    </location>
</feature>
<comment type="caution">
    <text evidence="3">The sequence shown here is derived from an EMBL/GenBank/DDBJ whole genome shotgun (WGS) entry which is preliminary data.</text>
</comment>
<feature type="non-terminal residue" evidence="3">
    <location>
        <position position="1"/>
    </location>
</feature>
<dbReference type="PANTHER" id="PTHR10569">
    <property type="entry name" value="GLYCOGEN DEBRANCHING ENZYME"/>
    <property type="match status" value="1"/>
</dbReference>
<dbReference type="AlphaFoldDB" id="A0A9P6LRW1"/>
<feature type="domain" description="Glycogen debranching enzyme C-terminal" evidence="1">
    <location>
        <begin position="397"/>
        <end position="777"/>
    </location>
</feature>
<dbReference type="GO" id="GO:0004135">
    <property type="term" value="F:amylo-alpha-1,6-glucosidase activity"/>
    <property type="evidence" value="ECO:0007669"/>
    <property type="project" value="InterPro"/>
</dbReference>
<dbReference type="Proteomes" id="UP000749646">
    <property type="component" value="Unassembled WGS sequence"/>
</dbReference>
<dbReference type="GO" id="GO:0005980">
    <property type="term" value="P:glycogen catabolic process"/>
    <property type="evidence" value="ECO:0007669"/>
    <property type="project" value="InterPro"/>
</dbReference>
<dbReference type="OrthoDB" id="2395990at2759"/>
<keyword evidence="4" id="KW-1185">Reference proteome</keyword>
<dbReference type="InterPro" id="IPR008928">
    <property type="entry name" value="6-hairpin_glycosidase_sf"/>
</dbReference>
<dbReference type="Pfam" id="PF14702">
    <property type="entry name" value="hGDE_central"/>
    <property type="match status" value="1"/>
</dbReference>
<evidence type="ECO:0008006" key="5">
    <source>
        <dbReference type="Google" id="ProtNLM"/>
    </source>
</evidence>
<accession>A0A9P6LRW1</accession>
<dbReference type="PANTHER" id="PTHR10569:SF2">
    <property type="entry name" value="GLYCOGEN DEBRANCHING ENZYME"/>
    <property type="match status" value="1"/>
</dbReference>
<sequence>MDCTHDNETPHQKRRAEDTLSNAGLVCMTSCAIGSVKGYDELYPTLLNLVTEKRRYSTYKDPMSVGICSVKAKLNKLHTDMALQGYEEAHVHHENEYIIVHRQQPTTLKGYILIAHTSFYDNPKRGDIMPIKLRDTTVKVLMSVGIEITLRNLDKNEQWLEGLPCKLVQLGEPKTTRLSDTQGAFTQVEIPDRFPGGSIILLETSVDNRIPGNIDELVKTIPDSVFGSLGWIELNIALYRCDGEEQDLTPGNGVYNIPNYGSLVYCGLEGYISVLKPIIETNDLGHPFCAHLREGHWALDYIADRIKRHLHQFPTLAALQEWYVDRMNAIKLLPNYLVPRYFALAVMTAYEAARVRAYSMMTPLIQNGDYFTRSLSLAALQVHGYVDSASLHPIIKLPCLAAGLPHFTHRHMRTWGRDVFISLRGILLVTGQFPAAKEHILAFASSLKHGMIPNLLDSLRYPRYNSRDSVWWFFQSVQDYCTLVPNGEEILKESFPRRFPDGHTFVEYTSPEAYSTNVTLEDILIEILEAHAKGIHYREWNAGSQLDQQMSDKGFQVDADLDFNTGFVTGGNVHNCGTWMDKMGESVKASTKGVPATPRDGADVEIVGLLKSSLRWVIELHKRNKFRLSVIEIGETSFKNAVRPARSLSLVGWNDLIQRNFEKHFYVPLDPARDSEYVIRPELVNRRGMYKDTYGSITPYADYQLRPNFPVAMCVAPELFDKTHALQALELAKEVLLGPLGMRTLDPIDWAYRPNYDNQNDSDDRMIAKGWNYHQGP</sequence>
<evidence type="ECO:0000259" key="2">
    <source>
        <dbReference type="Pfam" id="PF14702"/>
    </source>
</evidence>
<dbReference type="GO" id="GO:0004134">
    <property type="term" value="F:4-alpha-glucanotransferase activity"/>
    <property type="evidence" value="ECO:0007669"/>
    <property type="project" value="InterPro"/>
</dbReference>
<organism evidence="3 4">
    <name type="scientific">Modicella reniformis</name>
    <dbReference type="NCBI Taxonomy" id="1440133"/>
    <lineage>
        <taxon>Eukaryota</taxon>
        <taxon>Fungi</taxon>
        <taxon>Fungi incertae sedis</taxon>
        <taxon>Mucoromycota</taxon>
        <taxon>Mortierellomycotina</taxon>
        <taxon>Mortierellomycetes</taxon>
        <taxon>Mortierellales</taxon>
        <taxon>Mortierellaceae</taxon>
        <taxon>Modicella</taxon>
    </lineage>
</organism>
<proteinExistence type="predicted"/>
<evidence type="ECO:0000313" key="4">
    <source>
        <dbReference type="Proteomes" id="UP000749646"/>
    </source>
</evidence>
<gene>
    <name evidence="3" type="ORF">BGZ65_007634</name>
</gene>